<feature type="compositionally biased region" description="Basic and acidic residues" evidence="5">
    <location>
        <begin position="615"/>
        <end position="627"/>
    </location>
</feature>
<feature type="region of interest" description="Disordered" evidence="5">
    <location>
        <begin position="1"/>
        <end position="20"/>
    </location>
</feature>
<feature type="compositionally biased region" description="Pro residues" evidence="5">
    <location>
        <begin position="1001"/>
        <end position="1012"/>
    </location>
</feature>
<feature type="compositionally biased region" description="Polar residues" evidence="5">
    <location>
        <begin position="544"/>
        <end position="554"/>
    </location>
</feature>
<feature type="compositionally biased region" description="Basic and acidic residues" evidence="5">
    <location>
        <begin position="421"/>
        <end position="431"/>
    </location>
</feature>
<dbReference type="GO" id="GO:0061630">
    <property type="term" value="F:ubiquitin protein ligase activity"/>
    <property type="evidence" value="ECO:0000318"/>
    <property type="project" value="GO_Central"/>
</dbReference>
<evidence type="ECO:0000313" key="7">
    <source>
        <dbReference type="EnsemblMetazoa" id="XP_030845317"/>
    </source>
</evidence>
<keyword evidence="1" id="KW-0479">Metal-binding</keyword>
<reference evidence="8" key="1">
    <citation type="submission" date="2015-02" db="EMBL/GenBank/DDBJ databases">
        <title>Genome sequencing for Strongylocentrotus purpuratus.</title>
        <authorList>
            <person name="Murali S."/>
            <person name="Liu Y."/>
            <person name="Vee V."/>
            <person name="English A."/>
            <person name="Wang M."/>
            <person name="Skinner E."/>
            <person name="Han Y."/>
            <person name="Muzny D.M."/>
            <person name="Worley K.C."/>
            <person name="Gibbs R.A."/>
        </authorList>
    </citation>
    <scope>NUCLEOTIDE SEQUENCE</scope>
</reference>
<feature type="compositionally biased region" description="Polar residues" evidence="5">
    <location>
        <begin position="814"/>
        <end position="824"/>
    </location>
</feature>
<feature type="region of interest" description="Disordered" evidence="5">
    <location>
        <begin position="47"/>
        <end position="100"/>
    </location>
</feature>
<dbReference type="SMART" id="SM00184">
    <property type="entry name" value="RING"/>
    <property type="match status" value="1"/>
</dbReference>
<feature type="compositionally biased region" description="Polar residues" evidence="5">
    <location>
        <begin position="196"/>
        <end position="206"/>
    </location>
</feature>
<dbReference type="KEGG" id="spu:582350"/>
<dbReference type="InterPro" id="IPR001841">
    <property type="entry name" value="Znf_RING"/>
</dbReference>
<feature type="region of interest" description="Disordered" evidence="5">
    <location>
        <begin position="607"/>
        <end position="832"/>
    </location>
</feature>
<protein>
    <recommendedName>
        <fullName evidence="6">RING-type domain-containing protein</fullName>
    </recommendedName>
</protein>
<feature type="compositionally biased region" description="Basic residues" evidence="5">
    <location>
        <begin position="1013"/>
        <end position="1026"/>
    </location>
</feature>
<feature type="compositionally biased region" description="Low complexity" evidence="5">
    <location>
        <begin position="721"/>
        <end position="741"/>
    </location>
</feature>
<feature type="compositionally biased region" description="Basic residues" evidence="5">
    <location>
        <begin position="777"/>
        <end position="787"/>
    </location>
</feature>
<evidence type="ECO:0000313" key="8">
    <source>
        <dbReference type="Proteomes" id="UP000007110"/>
    </source>
</evidence>
<feature type="compositionally biased region" description="Polar residues" evidence="5">
    <location>
        <begin position="214"/>
        <end position="247"/>
    </location>
</feature>
<evidence type="ECO:0000256" key="5">
    <source>
        <dbReference type="SAM" id="MobiDB-lite"/>
    </source>
</evidence>
<feature type="region of interest" description="Disordered" evidence="5">
    <location>
        <begin position="992"/>
        <end position="1051"/>
    </location>
</feature>
<dbReference type="GO" id="GO:0008270">
    <property type="term" value="F:zinc ion binding"/>
    <property type="evidence" value="ECO:0007669"/>
    <property type="project" value="UniProtKB-KW"/>
</dbReference>
<feature type="compositionally biased region" description="Basic and acidic residues" evidence="5">
    <location>
        <begin position="1027"/>
        <end position="1045"/>
    </location>
</feature>
<feature type="compositionally biased region" description="Acidic residues" evidence="5">
    <location>
        <begin position="1"/>
        <end position="16"/>
    </location>
</feature>
<dbReference type="OrthoDB" id="8062037at2759"/>
<feature type="region of interest" description="Disordered" evidence="5">
    <location>
        <begin position="119"/>
        <end position="141"/>
    </location>
</feature>
<feature type="compositionally biased region" description="Polar residues" evidence="5">
    <location>
        <begin position="919"/>
        <end position="949"/>
    </location>
</feature>
<dbReference type="Proteomes" id="UP000007110">
    <property type="component" value="Unassembled WGS sequence"/>
</dbReference>
<dbReference type="SMART" id="SM00744">
    <property type="entry name" value="RINGv"/>
    <property type="match status" value="1"/>
</dbReference>
<sequence>MDDVSMMDTTSDDELDFNTPLYKRINRRHDGKELLFASHARPFFENTHDTLNKGSRTSGSSGTADGLAFSERGSPLSEVTGNISRGPLSPPFSGKLTIDEGNPFATSADYKATVSVNRGTSSDVRAHSHRTPERQESTKCRFSEMEQLGKTEQASGNGASRLLEHLDKKGNIETQSEIPCRFATERVETSRKQMPVETSSALSSSPGGWRKLPTSPSESSRKLLNSPLSPGRRSGQSSPKRSPTGSSVHIHWDKNKQMKSTSLEPRTSSQFSPSKFQAHSSSSPSHRSSSVFSMRSPVLILDTPEWDRKHDGKNSGSTCKKSLQVHLKKSHRDNFMLNDLLSEGDLNSSKDLHSSSTSSKHLFSPGSPSSRYTSPRSESIFHSPTRKFKDFRLEKQEGSSEKNVGRGRDPVWDFAETLSSPERRSSDFSRKFDHRRRRDGKYPRDTTYLNKITSPDKDFRRRHQQRSSATSEDDDLPLISLVTNKSKSGFHHKSPADSTKSKYDAPVTSPSRAWLSPPKKRPWVSPSHSSTPSSVVISPWRPQTGGSSVISSRTETWKEERQNKESTLRNSCRTRTKEEIKEARVAARRAAMQEAKKNKLKKLLAVFSSDEDEDAHPFADKKRKNEDEAIALMDEAAKRRKTNLHSPQDDGLGSGGSRRHESSVRSKDKDTSPIQSRVNDYQGIGLDRTESSDVSRNLRPGGHNVSSTRTHTSGRMKDSYHSSSSASHIGSSSTASSLLYSNHGSAPTTATSSKPYANPSHEASSSHRSSNESVHSKNSKGKGKKQGKSPTGSASREDHMRSSAKHHSLEASDLPSSSGISGDTMNMVKDDSDDEVVMVDSFSYASSLVGAYGKTRKSHKKKEAKASSTGLLSSGAAGSIEDERNIVSPSLLQQLNQMDSDEAMARRMQEEFDAEMARSVQQHGPPQRSTEDTNPQAESRASCSVNVSRADQPDAGTFGTFNPHHNISIEVSSDVPVQIGSFNWNYDFQPASSLLDRPDRPPAPPSPPPPVPRRGRPTRQRGNRRRSSNDRLDEVIPDLADPRGHPHDRHRPNMEMIWNLHHDLVDLRRMAHPYFENINPPPRPGRQQGRGRGRARGRRRDVGAGQNDGNDYDALLQLADSLGPAVDKRLTQASIDRLPTFKFSKERHSGSQEENACPVCMDDYDEEAELRRLPCFHVYHKKCIDMWLNKNQDPVCPICRVEVRIE</sequence>
<reference evidence="7" key="2">
    <citation type="submission" date="2021-01" db="UniProtKB">
        <authorList>
            <consortium name="EnsemblMetazoa"/>
        </authorList>
    </citation>
    <scope>IDENTIFICATION</scope>
</reference>
<feature type="compositionally biased region" description="Low complexity" evidence="5">
    <location>
        <begin position="524"/>
        <end position="539"/>
    </location>
</feature>
<keyword evidence="2 4" id="KW-0863">Zinc-finger</keyword>
<dbReference type="EnsemblMetazoa" id="XM_030989457">
    <property type="protein sequence ID" value="XP_030845317"/>
    <property type="gene ID" value="LOC582350"/>
</dbReference>
<feature type="region of interest" description="Disordered" evidence="5">
    <location>
        <begin position="1075"/>
        <end position="1109"/>
    </location>
</feature>
<feature type="compositionally biased region" description="Polar residues" evidence="5">
    <location>
        <begin position="52"/>
        <end position="63"/>
    </location>
</feature>
<feature type="compositionally biased region" description="Basic residues" evidence="5">
    <location>
        <begin position="854"/>
        <end position="863"/>
    </location>
</feature>
<feature type="compositionally biased region" description="Basic and acidic residues" evidence="5">
    <location>
        <begin position="387"/>
        <end position="411"/>
    </location>
</feature>
<dbReference type="AlphaFoldDB" id="A0A7M7P2S9"/>
<feature type="compositionally biased region" description="Polar residues" evidence="5">
    <location>
        <begin position="366"/>
        <end position="382"/>
    </location>
</feature>
<dbReference type="PANTHER" id="PTHR46171">
    <property type="entry name" value="GH10160P"/>
    <property type="match status" value="1"/>
</dbReference>
<feature type="region of interest" description="Disordered" evidence="5">
    <location>
        <begin position="186"/>
        <end position="325"/>
    </location>
</feature>
<feature type="domain" description="RING-type" evidence="6">
    <location>
        <begin position="1157"/>
        <end position="1200"/>
    </location>
</feature>
<feature type="compositionally biased region" description="Low complexity" evidence="5">
    <location>
        <begin position="866"/>
        <end position="876"/>
    </location>
</feature>
<dbReference type="OMA" id="FFENTHD"/>
<dbReference type="InParanoid" id="A0A7M7P2S9"/>
<feature type="compositionally biased region" description="Basic residues" evidence="5">
    <location>
        <begin position="1089"/>
        <end position="1099"/>
    </location>
</feature>
<dbReference type="Pfam" id="PF13639">
    <property type="entry name" value="zf-RING_2"/>
    <property type="match status" value="1"/>
</dbReference>
<evidence type="ECO:0000256" key="1">
    <source>
        <dbReference type="ARBA" id="ARBA00022723"/>
    </source>
</evidence>
<feature type="compositionally biased region" description="Low complexity" evidence="5">
    <location>
        <begin position="354"/>
        <end position="364"/>
    </location>
</feature>
<evidence type="ECO:0000256" key="3">
    <source>
        <dbReference type="ARBA" id="ARBA00022833"/>
    </source>
</evidence>
<dbReference type="InterPro" id="IPR013083">
    <property type="entry name" value="Znf_RING/FYVE/PHD"/>
</dbReference>
<dbReference type="GeneID" id="582350"/>
<feature type="compositionally biased region" description="Basic and acidic residues" evidence="5">
    <location>
        <begin position="124"/>
        <end position="141"/>
    </location>
</feature>
<dbReference type="SUPFAM" id="SSF57850">
    <property type="entry name" value="RING/U-box"/>
    <property type="match status" value="1"/>
</dbReference>
<dbReference type="Gene3D" id="3.30.40.10">
    <property type="entry name" value="Zinc/RING finger domain, C3HC4 (zinc finger)"/>
    <property type="match status" value="1"/>
</dbReference>
<feature type="compositionally biased region" description="Polar residues" evidence="5">
    <location>
        <begin position="258"/>
        <end position="271"/>
    </location>
</feature>
<feature type="region of interest" description="Disordered" evidence="5">
    <location>
        <begin position="914"/>
        <end position="959"/>
    </location>
</feature>
<name>A0A7M7P2S9_STRPU</name>
<feature type="compositionally biased region" description="Polar residues" evidence="5">
    <location>
        <begin position="704"/>
        <end position="713"/>
    </location>
</feature>
<feature type="region of interest" description="Disordered" evidence="5">
    <location>
        <begin position="347"/>
        <end position="575"/>
    </location>
</feature>
<feature type="compositionally biased region" description="Low complexity" evidence="5">
    <location>
        <begin position="272"/>
        <end position="296"/>
    </location>
</feature>
<accession>A0A7M7P2S9</accession>
<feature type="compositionally biased region" description="Basic and acidic residues" evidence="5">
    <location>
        <begin position="658"/>
        <end position="671"/>
    </location>
</feature>
<keyword evidence="3" id="KW-0862">Zinc</keyword>
<feature type="compositionally biased region" description="Basic and acidic residues" evidence="5">
    <location>
        <begin position="555"/>
        <end position="567"/>
    </location>
</feature>
<dbReference type="PANTHER" id="PTHR46171:SF3">
    <property type="entry name" value="GH10160P"/>
    <property type="match status" value="1"/>
</dbReference>
<feature type="compositionally biased region" description="Low complexity" evidence="5">
    <location>
        <begin position="760"/>
        <end position="773"/>
    </location>
</feature>
<proteinExistence type="predicted"/>
<feature type="compositionally biased region" description="Polar residues" evidence="5">
    <location>
        <begin position="742"/>
        <end position="755"/>
    </location>
</feature>
<dbReference type="GO" id="GO:0016567">
    <property type="term" value="P:protein ubiquitination"/>
    <property type="evidence" value="ECO:0000318"/>
    <property type="project" value="GO_Central"/>
</dbReference>
<feature type="region of interest" description="Disordered" evidence="5">
    <location>
        <begin position="850"/>
        <end position="876"/>
    </location>
</feature>
<evidence type="ECO:0000259" key="6">
    <source>
        <dbReference type="PROSITE" id="PS50089"/>
    </source>
</evidence>
<evidence type="ECO:0000256" key="4">
    <source>
        <dbReference type="PROSITE-ProRule" id="PRU00175"/>
    </source>
</evidence>
<dbReference type="CDD" id="cd16473">
    <property type="entry name" value="RING-H2_RNF103"/>
    <property type="match status" value="1"/>
</dbReference>
<evidence type="ECO:0000256" key="2">
    <source>
        <dbReference type="ARBA" id="ARBA00022771"/>
    </source>
</evidence>
<dbReference type="InterPro" id="IPR011016">
    <property type="entry name" value="Znf_RING-CH"/>
</dbReference>
<dbReference type="RefSeq" id="XP_030845317.1">
    <property type="nucleotide sequence ID" value="XM_030989457.1"/>
</dbReference>
<dbReference type="PROSITE" id="PS50089">
    <property type="entry name" value="ZF_RING_2"/>
    <property type="match status" value="1"/>
</dbReference>
<organism evidence="7 8">
    <name type="scientific">Strongylocentrotus purpuratus</name>
    <name type="common">Purple sea urchin</name>
    <dbReference type="NCBI Taxonomy" id="7668"/>
    <lineage>
        <taxon>Eukaryota</taxon>
        <taxon>Metazoa</taxon>
        <taxon>Echinodermata</taxon>
        <taxon>Eleutherozoa</taxon>
        <taxon>Echinozoa</taxon>
        <taxon>Echinoidea</taxon>
        <taxon>Euechinoidea</taxon>
        <taxon>Echinacea</taxon>
        <taxon>Camarodonta</taxon>
        <taxon>Echinidea</taxon>
        <taxon>Strongylocentrotidae</taxon>
        <taxon>Strongylocentrotus</taxon>
    </lineage>
</organism>
<keyword evidence="8" id="KW-1185">Reference proteome</keyword>